<dbReference type="InterPro" id="IPR032774">
    <property type="entry name" value="WG_beta_rep"/>
</dbReference>
<dbReference type="EMBL" id="JBIPKE010000014">
    <property type="protein sequence ID" value="MFH6983140.1"/>
    <property type="molecule type" value="Genomic_DNA"/>
</dbReference>
<organism evidence="1 2">
    <name type="scientific">Marinoscillum luteum</name>
    <dbReference type="NCBI Taxonomy" id="861051"/>
    <lineage>
        <taxon>Bacteria</taxon>
        <taxon>Pseudomonadati</taxon>
        <taxon>Bacteroidota</taxon>
        <taxon>Cytophagia</taxon>
        <taxon>Cytophagales</taxon>
        <taxon>Reichenbachiellaceae</taxon>
        <taxon>Marinoscillum</taxon>
    </lineage>
</organism>
<name>A0ABW7N6A4_9BACT</name>
<dbReference type="PANTHER" id="PTHR37841">
    <property type="entry name" value="GLR2918 PROTEIN"/>
    <property type="match status" value="1"/>
</dbReference>
<keyword evidence="2" id="KW-1185">Reference proteome</keyword>
<dbReference type="PANTHER" id="PTHR37841:SF1">
    <property type="entry name" value="DUF3298 DOMAIN-CONTAINING PROTEIN"/>
    <property type="match status" value="1"/>
</dbReference>
<proteinExistence type="predicted"/>
<evidence type="ECO:0000313" key="1">
    <source>
        <dbReference type="EMBL" id="MFH6983140.1"/>
    </source>
</evidence>
<dbReference type="InterPro" id="IPR011990">
    <property type="entry name" value="TPR-like_helical_dom_sf"/>
</dbReference>
<dbReference type="Pfam" id="PF14903">
    <property type="entry name" value="WG_beta_rep"/>
    <property type="match status" value="1"/>
</dbReference>
<accession>A0ABW7N6A4</accession>
<reference evidence="1 2" key="1">
    <citation type="journal article" date="2013" name="Int. J. Syst. Evol. Microbiol.">
        <title>Marinoscillum luteum sp. nov., isolated from marine sediment.</title>
        <authorList>
            <person name="Cha I.T."/>
            <person name="Park S.J."/>
            <person name="Kim S.J."/>
            <person name="Kim J.G."/>
            <person name="Jung M.Y."/>
            <person name="Shin K.S."/>
            <person name="Kwon K.K."/>
            <person name="Yang S.H."/>
            <person name="Seo Y.S."/>
            <person name="Rhee S.K."/>
        </authorList>
    </citation>
    <scope>NUCLEOTIDE SEQUENCE [LARGE SCALE GENOMIC DNA]</scope>
    <source>
        <strain evidence="1 2">KCTC 23939</strain>
    </source>
</reference>
<dbReference type="Gene3D" id="1.25.40.10">
    <property type="entry name" value="Tetratricopeptide repeat domain"/>
    <property type="match status" value="1"/>
</dbReference>
<comment type="caution">
    <text evidence="1">The sequence shown here is derived from an EMBL/GenBank/DDBJ whole genome shotgun (WGS) entry which is preliminary data.</text>
</comment>
<sequence length="865" mass="97920">MAKKILIIVLLTAHFGATLWAGPLEKLQKLMEKGDYEKAEKVARKSLEKERVNPGSRYYMSLLFLEERYHLYQVDSAYAYITNALSDLAVATEEAREELMEAGLDSSRFVAQRQQVELAAFARTESEMSIAAFEQYLAKFPEAVKKGRAIFMRDSLAFGQASEQDTWQAYERFFEEYPQSTFVPDARSRYQSLIFKDYTKDDKLGSYIKFLEDHPDTPFRKMAEEIIFERRTILNQWSDYSWFVKTYPASHLRKKAVDMLYYLGAPDSLQRLTSLHPQPDSLRSIASLQDRLLLPFLEGNKFGLMDLKGVTIIPPAYHEISEDYICGGITSDWLQVRADKTTAVVNRLGQVIVSDVEDIKEISAAVRIVYRDGEGFLYHSSGYQISGLTVDDAQELSNGWIAFKHNYEWGLITPGGYLLAKPGYTSIASQGSFILFESDGLFAISDVSEVAQGISSGLSFVYDDYEMIGDSLVQVFREDQESLIGRNLEVLVPLAAHQIYFDGSFWYVKDSEGYYLLDEFHKRKAPIFAEIEVNDGWLALRKPDAWMLLSRLGQESVDLLTGLDSVKLLLQHAAYVQRGDQGQLLFQNGLTRTLGAGDAIRVIGSQARESKASYLLLSQAKKQSVIGASGEVILETQLDEVALLTDSLFRVKKGKKIGLMNTKGKEVLPFKYEVIDEKNGLVFLLQDGKIGCLDLNNGVLLPSEYEMRIQTFGQYYEVKKGGKVGLVNGANKWMLPAEFDQLLKWNDTTCWVRSGTIWSLRTFENEVVLDAIRSVRPWFSVDGQSLAIVVGEDGHGLMTDTRGILLPMQYNDILNLGTEEAPLFFAEQHLKTAAFFVVTYFDLAGEPIRSQAFRPEEYERIYCDQ</sequence>
<evidence type="ECO:0000313" key="2">
    <source>
        <dbReference type="Proteomes" id="UP001610063"/>
    </source>
</evidence>
<gene>
    <name evidence="1" type="ORF">ACHKAR_06800</name>
</gene>
<dbReference type="Proteomes" id="UP001610063">
    <property type="component" value="Unassembled WGS sequence"/>
</dbReference>
<protein>
    <submittedName>
        <fullName evidence="1">WG repeat-containing protein</fullName>
    </submittedName>
</protein>